<proteinExistence type="predicted"/>
<organism evidence="2">
    <name type="scientific">viral metagenome</name>
    <dbReference type="NCBI Taxonomy" id="1070528"/>
    <lineage>
        <taxon>unclassified sequences</taxon>
        <taxon>metagenomes</taxon>
        <taxon>organismal metagenomes</taxon>
    </lineage>
</organism>
<name>A0A6C0F2X6_9ZZZZ</name>
<feature type="compositionally biased region" description="Pro residues" evidence="1">
    <location>
        <begin position="1"/>
        <end position="10"/>
    </location>
</feature>
<evidence type="ECO:0000313" key="2">
    <source>
        <dbReference type="EMBL" id="QHT35442.1"/>
    </source>
</evidence>
<sequence>MDPRLPPVVPTPRFDRKQMATPTEVPVEKNGKESRYAFQWLLFKPQLHAVVPFPTNEQSRLTNQNRS</sequence>
<accession>A0A6C0F2X6</accession>
<dbReference type="AlphaFoldDB" id="A0A6C0F2X6"/>
<reference evidence="2" key="1">
    <citation type="journal article" date="2020" name="Nature">
        <title>Giant virus diversity and host interactions through global metagenomics.</title>
        <authorList>
            <person name="Schulz F."/>
            <person name="Roux S."/>
            <person name="Paez-Espino D."/>
            <person name="Jungbluth S."/>
            <person name="Walsh D.A."/>
            <person name="Denef V.J."/>
            <person name="McMahon K.D."/>
            <person name="Konstantinidis K.T."/>
            <person name="Eloe-Fadrosh E.A."/>
            <person name="Kyrpides N.C."/>
            <person name="Woyke T."/>
        </authorList>
    </citation>
    <scope>NUCLEOTIDE SEQUENCE</scope>
    <source>
        <strain evidence="2">GVMAG-M-3300009180-45</strain>
    </source>
</reference>
<feature type="region of interest" description="Disordered" evidence="1">
    <location>
        <begin position="1"/>
        <end position="28"/>
    </location>
</feature>
<protein>
    <submittedName>
        <fullName evidence="2">Uncharacterized protein</fullName>
    </submittedName>
</protein>
<evidence type="ECO:0000256" key="1">
    <source>
        <dbReference type="SAM" id="MobiDB-lite"/>
    </source>
</evidence>
<dbReference type="EMBL" id="MN739021">
    <property type="protein sequence ID" value="QHT35442.1"/>
    <property type="molecule type" value="Genomic_DNA"/>
</dbReference>